<dbReference type="Pfam" id="PF00990">
    <property type="entry name" value="GGDEF"/>
    <property type="match status" value="1"/>
</dbReference>
<dbReference type="InterPro" id="IPR029787">
    <property type="entry name" value="Nucleotide_cyclase"/>
</dbReference>
<keyword evidence="1" id="KW-0175">Coiled coil</keyword>
<feature type="transmembrane region" description="Helical" evidence="2">
    <location>
        <begin position="180"/>
        <end position="197"/>
    </location>
</feature>
<evidence type="ECO:0000313" key="5">
    <source>
        <dbReference type="Proteomes" id="UP000095255"/>
    </source>
</evidence>
<dbReference type="InterPro" id="IPR000160">
    <property type="entry name" value="GGDEF_dom"/>
</dbReference>
<dbReference type="SUPFAM" id="SSF55073">
    <property type="entry name" value="Nucleotide cyclase"/>
    <property type="match status" value="1"/>
</dbReference>
<comment type="caution">
    <text evidence="4">The sequence shown here is derived from an EMBL/GenBank/DDBJ whole genome shotgun (WGS) entry which is preliminary data.</text>
</comment>
<evidence type="ECO:0000256" key="2">
    <source>
        <dbReference type="SAM" id="Phobius"/>
    </source>
</evidence>
<keyword evidence="2" id="KW-1133">Transmembrane helix</keyword>
<dbReference type="NCBIfam" id="TIGR00254">
    <property type="entry name" value="GGDEF"/>
    <property type="match status" value="1"/>
</dbReference>
<dbReference type="Gene3D" id="3.30.70.270">
    <property type="match status" value="1"/>
</dbReference>
<gene>
    <name evidence="4" type="ORF">BHU72_00900</name>
</gene>
<dbReference type="PROSITE" id="PS50887">
    <property type="entry name" value="GGDEF"/>
    <property type="match status" value="1"/>
</dbReference>
<dbReference type="AlphaFoldDB" id="A0A1E5L9Z5"/>
<sequence length="463" mass="52975">MNISRKHIALLVMVTTIPMILGYIFTQYPEVHWNAPEFHYYYIILSSIGSLFVGIFAYKEYTKSQDFKIFLLSIGFIGITIFYSMHGFVTPGKSITDFAQHAHHINAFVFFGDLSRYWIGVFLFFLVMSTRNTTYSFNKLAIFLIVILILVSFSLVAVQFPDMIPTIKDENGRDTHYAELIKVVTLVLLGVACTRFLDSYRILNNTPILTLVIACILIMETVVLFMLSTPWSLLWWMAHNLYLLSFVSVGFGLYMSNHCSEKIEYFNIQSQINDYINQLNEKQQELLDTNQKLNELARKDPLTGLPNRNYINYYMGDILAQKKKANAPIAILFIDLDGFKSVNDQHGHDIGDKLLKAVAELLQTCVRANDIVSRLGGDEFLVILQEVCNRKTVVIVTERIMESLTQPIQVDNKNCTIGASIGISMYPQDGEEFEQLIRKADVAMYWVKENGKNAYSFYGETVK</sequence>
<dbReference type="PANTHER" id="PTHR46663">
    <property type="entry name" value="DIGUANYLATE CYCLASE DGCT-RELATED"/>
    <property type="match status" value="1"/>
</dbReference>
<dbReference type="Proteomes" id="UP000095255">
    <property type="component" value="Unassembled WGS sequence"/>
</dbReference>
<feature type="transmembrane region" description="Helical" evidence="2">
    <location>
        <begin position="69"/>
        <end position="88"/>
    </location>
</feature>
<feature type="transmembrane region" description="Helical" evidence="2">
    <location>
        <begin position="209"/>
        <end position="227"/>
    </location>
</feature>
<reference evidence="4 5" key="1">
    <citation type="submission" date="2016-09" db="EMBL/GenBank/DDBJ databases">
        <title>Desulfuribacillus arsenicus sp. nov., an obligately anaerobic, dissimilatory arsenic- and antimonate-reducing bacterium isolated from anoxic sediments.</title>
        <authorList>
            <person name="Abin C.A."/>
            <person name="Hollibaugh J.T."/>
        </authorList>
    </citation>
    <scope>NUCLEOTIDE SEQUENCE [LARGE SCALE GENOMIC DNA]</scope>
    <source>
        <strain evidence="4 5">MLFW-2</strain>
    </source>
</reference>
<evidence type="ECO:0000259" key="3">
    <source>
        <dbReference type="PROSITE" id="PS50887"/>
    </source>
</evidence>
<feature type="coiled-coil region" evidence="1">
    <location>
        <begin position="265"/>
        <end position="299"/>
    </location>
</feature>
<dbReference type="InterPro" id="IPR043128">
    <property type="entry name" value="Rev_trsase/Diguanyl_cyclase"/>
</dbReference>
<dbReference type="PANTHER" id="PTHR46663:SF2">
    <property type="entry name" value="GGDEF DOMAIN-CONTAINING PROTEIN"/>
    <property type="match status" value="1"/>
</dbReference>
<proteinExistence type="predicted"/>
<evidence type="ECO:0000256" key="1">
    <source>
        <dbReference type="SAM" id="Coils"/>
    </source>
</evidence>
<feature type="transmembrane region" description="Helical" evidence="2">
    <location>
        <begin position="140"/>
        <end position="160"/>
    </location>
</feature>
<accession>A0A1E5L9Z5</accession>
<dbReference type="EMBL" id="MJAT01000001">
    <property type="protein sequence ID" value="OEH86854.1"/>
    <property type="molecule type" value="Genomic_DNA"/>
</dbReference>
<name>A0A1E5L9Z5_9FIRM</name>
<feature type="transmembrane region" description="Helical" evidence="2">
    <location>
        <begin position="38"/>
        <end position="57"/>
    </location>
</feature>
<dbReference type="OrthoDB" id="9759607at2"/>
<dbReference type="RefSeq" id="WP_069700732.1">
    <property type="nucleotide sequence ID" value="NZ_MJAT01000001.1"/>
</dbReference>
<dbReference type="SMART" id="SM00267">
    <property type="entry name" value="GGDEF"/>
    <property type="match status" value="1"/>
</dbReference>
<feature type="transmembrane region" description="Helical" evidence="2">
    <location>
        <begin position="7"/>
        <end position="26"/>
    </location>
</feature>
<dbReference type="InterPro" id="IPR052163">
    <property type="entry name" value="DGC-Regulatory_Protein"/>
</dbReference>
<organism evidence="4 5">
    <name type="scientific">Desulfuribacillus stibiiarsenatis</name>
    <dbReference type="NCBI Taxonomy" id="1390249"/>
    <lineage>
        <taxon>Bacteria</taxon>
        <taxon>Bacillati</taxon>
        <taxon>Bacillota</taxon>
        <taxon>Desulfuribacillia</taxon>
        <taxon>Desulfuribacillales</taxon>
        <taxon>Desulfuribacillaceae</taxon>
        <taxon>Desulfuribacillus</taxon>
    </lineage>
</organism>
<feature type="domain" description="GGDEF" evidence="3">
    <location>
        <begin position="327"/>
        <end position="460"/>
    </location>
</feature>
<keyword evidence="5" id="KW-1185">Reference proteome</keyword>
<feature type="transmembrane region" description="Helical" evidence="2">
    <location>
        <begin position="108"/>
        <end position="128"/>
    </location>
</feature>
<dbReference type="FunFam" id="3.30.70.270:FF:000001">
    <property type="entry name" value="Diguanylate cyclase domain protein"/>
    <property type="match status" value="1"/>
</dbReference>
<dbReference type="CDD" id="cd01949">
    <property type="entry name" value="GGDEF"/>
    <property type="match status" value="1"/>
</dbReference>
<evidence type="ECO:0000313" key="4">
    <source>
        <dbReference type="EMBL" id="OEH86854.1"/>
    </source>
</evidence>
<feature type="transmembrane region" description="Helical" evidence="2">
    <location>
        <begin position="233"/>
        <end position="254"/>
    </location>
</feature>
<dbReference type="STRING" id="1390249.BHU72_00900"/>
<keyword evidence="2" id="KW-0472">Membrane</keyword>
<keyword evidence="2" id="KW-0812">Transmembrane</keyword>
<protein>
    <recommendedName>
        <fullName evidence="3">GGDEF domain-containing protein</fullName>
    </recommendedName>
</protein>